<keyword evidence="3" id="KW-1185">Reference proteome</keyword>
<protein>
    <submittedName>
        <fullName evidence="2">Uncharacterized protein</fullName>
    </submittedName>
</protein>
<dbReference type="STRING" id="45072.Lqua_2265"/>
<accession>A0A378KZN5</accession>
<reference evidence="1 3" key="1">
    <citation type="submission" date="2015-11" db="EMBL/GenBank/DDBJ databases">
        <title>Genomic analysis of 38 Legionella species identifies large and diverse effector repertoires.</title>
        <authorList>
            <person name="Burstein D."/>
            <person name="Amaro F."/>
            <person name="Zusman T."/>
            <person name="Lifshitz Z."/>
            <person name="Cohen O."/>
            <person name="Gilbert J.A."/>
            <person name="Pupko T."/>
            <person name="Shuman H.A."/>
            <person name="Segal G."/>
        </authorList>
    </citation>
    <scope>NUCLEOTIDE SEQUENCE [LARGE SCALE GENOMIC DNA]</scope>
    <source>
        <strain evidence="1 3">ATCC 49507</strain>
    </source>
</reference>
<dbReference type="EMBL" id="LNYR01000034">
    <property type="protein sequence ID" value="KTD46162.1"/>
    <property type="molecule type" value="Genomic_DNA"/>
</dbReference>
<name>A0A378KZN5_9GAMM</name>
<evidence type="ECO:0000313" key="1">
    <source>
        <dbReference type="EMBL" id="KTD46162.1"/>
    </source>
</evidence>
<gene>
    <name evidence="1" type="ORF">Lqua_2265</name>
    <name evidence="2" type="ORF">NCTC12376_02897</name>
</gene>
<evidence type="ECO:0000313" key="3">
    <source>
        <dbReference type="Proteomes" id="UP000054639"/>
    </source>
</evidence>
<dbReference type="Proteomes" id="UP000054639">
    <property type="component" value="Unassembled WGS sequence"/>
</dbReference>
<dbReference type="EMBL" id="UGOW01000001">
    <property type="protein sequence ID" value="STY19071.1"/>
    <property type="molecule type" value="Genomic_DNA"/>
</dbReference>
<dbReference type="Proteomes" id="UP000254230">
    <property type="component" value="Unassembled WGS sequence"/>
</dbReference>
<sequence length="57" mass="6722">MIKMNNDFKRINIRCFNDIYINSELFLLFVQVTVNKQKNLVRITVTATINLFSISIL</sequence>
<dbReference type="AlphaFoldDB" id="A0A378KZN5"/>
<reference evidence="2 4" key="2">
    <citation type="submission" date="2018-06" db="EMBL/GenBank/DDBJ databases">
        <authorList>
            <consortium name="Pathogen Informatics"/>
            <person name="Doyle S."/>
        </authorList>
    </citation>
    <scope>NUCLEOTIDE SEQUENCE [LARGE SCALE GENOMIC DNA]</scope>
    <source>
        <strain evidence="2 4">NCTC12376</strain>
    </source>
</reference>
<evidence type="ECO:0000313" key="2">
    <source>
        <dbReference type="EMBL" id="STY19071.1"/>
    </source>
</evidence>
<proteinExistence type="predicted"/>
<organism evidence="2 4">
    <name type="scientific">Legionella quateirensis</name>
    <dbReference type="NCBI Taxonomy" id="45072"/>
    <lineage>
        <taxon>Bacteria</taxon>
        <taxon>Pseudomonadati</taxon>
        <taxon>Pseudomonadota</taxon>
        <taxon>Gammaproteobacteria</taxon>
        <taxon>Legionellales</taxon>
        <taxon>Legionellaceae</taxon>
        <taxon>Legionella</taxon>
    </lineage>
</organism>
<evidence type="ECO:0000313" key="4">
    <source>
        <dbReference type="Proteomes" id="UP000254230"/>
    </source>
</evidence>